<dbReference type="GO" id="GO:0005886">
    <property type="term" value="C:plasma membrane"/>
    <property type="evidence" value="ECO:0007669"/>
    <property type="project" value="UniProtKB-SubCell"/>
</dbReference>
<reference evidence="7" key="1">
    <citation type="submission" date="2020-01" db="EMBL/GenBank/DDBJ databases">
        <authorList>
            <person name="Chen W.-M."/>
        </authorList>
    </citation>
    <scope>NUCLEOTIDE SEQUENCE</scope>
    <source>
        <strain evidence="7">CYK-10</strain>
    </source>
</reference>
<dbReference type="PANTHER" id="PTHR30086:SF20">
    <property type="entry name" value="ARGININE EXPORTER PROTEIN ARGO-RELATED"/>
    <property type="match status" value="1"/>
</dbReference>
<name>A0AAE5BUM2_9RHOB</name>
<evidence type="ECO:0000256" key="4">
    <source>
        <dbReference type="ARBA" id="ARBA00022989"/>
    </source>
</evidence>
<dbReference type="Proteomes" id="UP001193501">
    <property type="component" value="Unassembled WGS sequence"/>
</dbReference>
<keyword evidence="8" id="KW-1185">Reference proteome</keyword>
<evidence type="ECO:0000256" key="1">
    <source>
        <dbReference type="ARBA" id="ARBA00004651"/>
    </source>
</evidence>
<keyword evidence="2" id="KW-1003">Cell membrane</keyword>
<dbReference type="RefSeq" id="WP_168773058.1">
    <property type="nucleotide sequence ID" value="NZ_JAABNR010000001.1"/>
</dbReference>
<evidence type="ECO:0000313" key="8">
    <source>
        <dbReference type="Proteomes" id="UP001193501"/>
    </source>
</evidence>
<keyword evidence="3 6" id="KW-0812">Transmembrane</keyword>
<feature type="transmembrane region" description="Helical" evidence="6">
    <location>
        <begin position="145"/>
        <end position="164"/>
    </location>
</feature>
<dbReference type="GO" id="GO:0015171">
    <property type="term" value="F:amino acid transmembrane transporter activity"/>
    <property type="evidence" value="ECO:0007669"/>
    <property type="project" value="TreeGrafter"/>
</dbReference>
<evidence type="ECO:0000256" key="2">
    <source>
        <dbReference type="ARBA" id="ARBA00022475"/>
    </source>
</evidence>
<dbReference type="EMBL" id="JAABNR010000001">
    <property type="protein sequence ID" value="NBZ86268.1"/>
    <property type="molecule type" value="Genomic_DNA"/>
</dbReference>
<sequence length="204" mass="21922">MSLAAFLGFCFLTLMGAISPGPAVLMSARTGLTEGFRVGSFLAMGIGLGACFWAICAMSGLGLVFAWAPWALTALKLGGGAYLVWTGIKLWRHAREPLSEGPATETPRGALSALWLGVVTQLTNPKPVVVMSAIFLGTVPPGTPFWQYLALLAVIFVNETVWNMSVARIFSLDRTRARYISLKTMLDRLFGGMLFLFGLKVAVT</sequence>
<dbReference type="PANTHER" id="PTHR30086">
    <property type="entry name" value="ARGININE EXPORTER PROTEIN ARGO"/>
    <property type="match status" value="1"/>
</dbReference>
<evidence type="ECO:0000313" key="7">
    <source>
        <dbReference type="EMBL" id="NBZ86268.1"/>
    </source>
</evidence>
<gene>
    <name evidence="7" type="ORF">GV832_01640</name>
</gene>
<evidence type="ECO:0000256" key="3">
    <source>
        <dbReference type="ARBA" id="ARBA00022692"/>
    </source>
</evidence>
<evidence type="ECO:0000256" key="6">
    <source>
        <dbReference type="SAM" id="Phobius"/>
    </source>
</evidence>
<protein>
    <submittedName>
        <fullName evidence="7">LysE family transporter</fullName>
    </submittedName>
</protein>
<comment type="caution">
    <text evidence="7">The sequence shown here is derived from an EMBL/GenBank/DDBJ whole genome shotgun (WGS) entry which is preliminary data.</text>
</comment>
<dbReference type="Pfam" id="PF01810">
    <property type="entry name" value="LysE"/>
    <property type="match status" value="1"/>
</dbReference>
<dbReference type="AlphaFoldDB" id="A0AAE5BUM2"/>
<dbReference type="InterPro" id="IPR001123">
    <property type="entry name" value="LeuE-type"/>
</dbReference>
<proteinExistence type="predicted"/>
<comment type="subcellular location">
    <subcellularLocation>
        <location evidence="1">Cell membrane</location>
        <topology evidence="1">Multi-pass membrane protein</topology>
    </subcellularLocation>
</comment>
<feature type="transmembrane region" description="Helical" evidence="6">
    <location>
        <begin position="63"/>
        <end position="85"/>
    </location>
</feature>
<accession>A0AAE5BUM2</accession>
<evidence type="ECO:0000256" key="5">
    <source>
        <dbReference type="ARBA" id="ARBA00023136"/>
    </source>
</evidence>
<feature type="transmembrane region" description="Helical" evidence="6">
    <location>
        <begin position="37"/>
        <end position="56"/>
    </location>
</feature>
<keyword evidence="5 6" id="KW-0472">Membrane</keyword>
<keyword evidence="4 6" id="KW-1133">Transmembrane helix</keyword>
<organism evidence="7 8">
    <name type="scientific">Stagnihabitans tardus</name>
    <dbReference type="NCBI Taxonomy" id="2699202"/>
    <lineage>
        <taxon>Bacteria</taxon>
        <taxon>Pseudomonadati</taxon>
        <taxon>Pseudomonadota</taxon>
        <taxon>Alphaproteobacteria</taxon>
        <taxon>Rhodobacterales</taxon>
        <taxon>Paracoccaceae</taxon>
        <taxon>Stagnihabitans</taxon>
    </lineage>
</organism>